<comment type="caution">
    <text evidence="1">The sequence shown here is derived from an EMBL/GenBank/DDBJ whole genome shotgun (WGS) entry which is preliminary data.</text>
</comment>
<protein>
    <submittedName>
        <fullName evidence="1">Uncharacterized protein</fullName>
    </submittedName>
</protein>
<gene>
    <name evidence="1" type="ORF">ATF69_0591</name>
</gene>
<accession>A0A561XRI5</accession>
<sequence length="74" mass="8081">MARPARCWQMRSVPTRQANVNEAARVSIHEAPLKTASGQLPLLGLEIVSQAVVARGLPDAGRGRQRFTLETPTF</sequence>
<evidence type="ECO:0000313" key="1">
    <source>
        <dbReference type="EMBL" id="TWG38727.1"/>
    </source>
</evidence>
<name>A0A561XRI5_ACIDE</name>
<dbReference type="Proteomes" id="UP000321485">
    <property type="component" value="Unassembled WGS sequence"/>
</dbReference>
<dbReference type="AlphaFoldDB" id="A0A561XRI5"/>
<dbReference type="EMBL" id="VJWE01000011">
    <property type="protein sequence ID" value="TWG38727.1"/>
    <property type="molecule type" value="Genomic_DNA"/>
</dbReference>
<proteinExistence type="predicted"/>
<reference evidence="1 2" key="1">
    <citation type="journal article" date="2015" name="Stand. Genomic Sci.">
        <title>Genomic Encyclopedia of Bacterial and Archaeal Type Strains, Phase III: the genomes of soil and plant-associated and newly described type strains.</title>
        <authorList>
            <person name="Whitman W.B."/>
            <person name="Woyke T."/>
            <person name="Klenk H.P."/>
            <person name="Zhou Y."/>
            <person name="Lilburn T.G."/>
            <person name="Beck B.J."/>
            <person name="De Vos P."/>
            <person name="Vandamme P."/>
            <person name="Eisen J.A."/>
            <person name="Garrity G."/>
            <person name="Hugenholtz P."/>
            <person name="Kyrpides N.C."/>
        </authorList>
    </citation>
    <scope>NUCLEOTIDE SEQUENCE [LARGE SCALE GENOMIC DNA]</scope>
    <source>
        <strain evidence="1 2">DSM 64</strain>
    </source>
</reference>
<organism evidence="1 2">
    <name type="scientific">Acidovorax delafieldii</name>
    <name type="common">Pseudomonas delafieldii</name>
    <dbReference type="NCBI Taxonomy" id="47920"/>
    <lineage>
        <taxon>Bacteria</taxon>
        <taxon>Pseudomonadati</taxon>
        <taxon>Pseudomonadota</taxon>
        <taxon>Betaproteobacteria</taxon>
        <taxon>Burkholderiales</taxon>
        <taxon>Comamonadaceae</taxon>
        <taxon>Acidovorax</taxon>
    </lineage>
</organism>
<evidence type="ECO:0000313" key="2">
    <source>
        <dbReference type="Proteomes" id="UP000321485"/>
    </source>
</evidence>